<dbReference type="AlphaFoldDB" id="A0ABD1LWB6"/>
<comment type="caution">
    <text evidence="1">The sequence shown here is derived from an EMBL/GenBank/DDBJ whole genome shotgun (WGS) entry which is preliminary data.</text>
</comment>
<proteinExistence type="predicted"/>
<sequence>MKPPNRQHTRERRKEETIKQTWSTGIIIIDFCRIKDSNAPFSLRILASNFEPRVDSS</sequence>
<gene>
    <name evidence="1" type="ORF">Fmac_021164</name>
</gene>
<evidence type="ECO:0000313" key="1">
    <source>
        <dbReference type="EMBL" id="KAL2327737.1"/>
    </source>
</evidence>
<keyword evidence="2" id="KW-1185">Reference proteome</keyword>
<organism evidence="1 2">
    <name type="scientific">Flemingia macrophylla</name>
    <dbReference type="NCBI Taxonomy" id="520843"/>
    <lineage>
        <taxon>Eukaryota</taxon>
        <taxon>Viridiplantae</taxon>
        <taxon>Streptophyta</taxon>
        <taxon>Embryophyta</taxon>
        <taxon>Tracheophyta</taxon>
        <taxon>Spermatophyta</taxon>
        <taxon>Magnoliopsida</taxon>
        <taxon>eudicotyledons</taxon>
        <taxon>Gunneridae</taxon>
        <taxon>Pentapetalae</taxon>
        <taxon>rosids</taxon>
        <taxon>fabids</taxon>
        <taxon>Fabales</taxon>
        <taxon>Fabaceae</taxon>
        <taxon>Papilionoideae</taxon>
        <taxon>50 kb inversion clade</taxon>
        <taxon>NPAAA clade</taxon>
        <taxon>indigoferoid/millettioid clade</taxon>
        <taxon>Phaseoleae</taxon>
        <taxon>Flemingia</taxon>
    </lineage>
</organism>
<dbReference type="Proteomes" id="UP001603857">
    <property type="component" value="Unassembled WGS sequence"/>
</dbReference>
<reference evidence="1 2" key="1">
    <citation type="submission" date="2024-08" db="EMBL/GenBank/DDBJ databases">
        <title>Insights into the chromosomal genome structure of Flemingia macrophylla.</title>
        <authorList>
            <person name="Ding Y."/>
            <person name="Zhao Y."/>
            <person name="Bi W."/>
            <person name="Wu M."/>
            <person name="Zhao G."/>
            <person name="Gong Y."/>
            <person name="Li W."/>
            <person name="Zhang P."/>
        </authorList>
    </citation>
    <scope>NUCLEOTIDE SEQUENCE [LARGE SCALE GENOMIC DNA]</scope>
    <source>
        <strain evidence="1">DYQJB</strain>
        <tissue evidence="1">Leaf</tissue>
    </source>
</reference>
<accession>A0ABD1LWB6</accession>
<evidence type="ECO:0000313" key="2">
    <source>
        <dbReference type="Proteomes" id="UP001603857"/>
    </source>
</evidence>
<dbReference type="EMBL" id="JBGMDY010000007">
    <property type="protein sequence ID" value="KAL2327737.1"/>
    <property type="molecule type" value="Genomic_DNA"/>
</dbReference>
<protein>
    <submittedName>
        <fullName evidence="1">Uncharacterized protein</fullName>
    </submittedName>
</protein>
<name>A0ABD1LWB6_9FABA</name>